<gene>
    <name evidence="2" type="ORF">GZ77_20500</name>
</gene>
<evidence type="ECO:0000256" key="1">
    <source>
        <dbReference type="SAM" id="MobiDB-lite"/>
    </source>
</evidence>
<keyword evidence="3" id="KW-1185">Reference proteome</keyword>
<dbReference type="RefSeq" id="WP_034878223.1">
    <property type="nucleotide sequence ID" value="NZ_JOKG01000004.1"/>
</dbReference>
<dbReference type="Proteomes" id="UP000028006">
    <property type="component" value="Unassembled WGS sequence"/>
</dbReference>
<dbReference type="EMBL" id="JOKG01000004">
    <property type="protein sequence ID" value="KEQ12832.1"/>
    <property type="molecule type" value="Genomic_DNA"/>
</dbReference>
<name>A0A081N309_9GAMM</name>
<organism evidence="2 3">
    <name type="scientific">Endozoicomonas montiporae</name>
    <dbReference type="NCBI Taxonomy" id="1027273"/>
    <lineage>
        <taxon>Bacteria</taxon>
        <taxon>Pseudomonadati</taxon>
        <taxon>Pseudomonadota</taxon>
        <taxon>Gammaproteobacteria</taxon>
        <taxon>Oceanospirillales</taxon>
        <taxon>Endozoicomonadaceae</taxon>
        <taxon>Endozoicomonas</taxon>
    </lineage>
</organism>
<proteinExistence type="predicted"/>
<protein>
    <submittedName>
        <fullName evidence="2">Uncharacterized protein</fullName>
    </submittedName>
</protein>
<sequence>MFTITKSFNWSPNGYDIETIEAGDHETLPDRAVVIAGELGFLVDAEAEKKAAEEKAEAEKLAAEQKTKEEAEAKADKEKADAEAKKQNNSGKKSNQAK</sequence>
<feature type="region of interest" description="Disordered" evidence="1">
    <location>
        <begin position="53"/>
        <end position="98"/>
    </location>
</feature>
<comment type="caution">
    <text evidence="2">The sequence shown here is derived from an EMBL/GenBank/DDBJ whole genome shotgun (WGS) entry which is preliminary data.</text>
</comment>
<accession>A0A081N309</accession>
<evidence type="ECO:0000313" key="2">
    <source>
        <dbReference type="EMBL" id="KEQ12832.1"/>
    </source>
</evidence>
<feature type="compositionally biased region" description="Basic and acidic residues" evidence="1">
    <location>
        <begin position="53"/>
        <end position="86"/>
    </location>
</feature>
<dbReference type="AlphaFoldDB" id="A0A081N309"/>
<feature type="compositionally biased region" description="Low complexity" evidence="1">
    <location>
        <begin position="87"/>
        <end position="98"/>
    </location>
</feature>
<reference evidence="2 3" key="1">
    <citation type="submission" date="2014-06" db="EMBL/GenBank/DDBJ databases">
        <title>Whole Genome Sequences of Three Symbiotic Endozoicomonas Bacteria.</title>
        <authorList>
            <person name="Neave M.J."/>
            <person name="Apprill A."/>
            <person name="Voolstra C.R."/>
        </authorList>
    </citation>
    <scope>NUCLEOTIDE SEQUENCE [LARGE SCALE GENOMIC DNA]</scope>
    <source>
        <strain evidence="2 3">LMG 24815</strain>
    </source>
</reference>
<evidence type="ECO:0000313" key="3">
    <source>
        <dbReference type="Proteomes" id="UP000028006"/>
    </source>
</evidence>